<protein>
    <recommendedName>
        <fullName evidence="2">Disease resistance protein Roq1-like winged-helix domain-containing protein</fullName>
    </recommendedName>
</protein>
<evidence type="ECO:0000313" key="3">
    <source>
        <dbReference type="EMBL" id="GJT29476.1"/>
    </source>
</evidence>
<comment type="caution">
    <text evidence="3">The sequence shown here is derived from an EMBL/GenBank/DDBJ whole genome shotgun (WGS) entry which is preliminary data.</text>
</comment>
<feature type="domain" description="Disease resistance protein Roq1-like winged-helix" evidence="2">
    <location>
        <begin position="11"/>
        <end position="78"/>
    </location>
</feature>
<gene>
    <name evidence="3" type="ORF">Tco_0909751</name>
</gene>
<accession>A0ABQ5CUC1</accession>
<keyword evidence="4" id="KW-1185">Reference proteome</keyword>
<dbReference type="PANTHER" id="PTHR11017:SF559">
    <property type="entry name" value="DISEASE RESISTANCE PROTEIN CHL1"/>
    <property type="match status" value="1"/>
</dbReference>
<name>A0ABQ5CUC1_9ASTR</name>
<evidence type="ECO:0000259" key="2">
    <source>
        <dbReference type="Pfam" id="PF23282"/>
    </source>
</evidence>
<dbReference type="Pfam" id="PF23282">
    <property type="entry name" value="WHD_ROQ1"/>
    <property type="match status" value="1"/>
</dbReference>
<organism evidence="3 4">
    <name type="scientific">Tanacetum coccineum</name>
    <dbReference type="NCBI Taxonomy" id="301880"/>
    <lineage>
        <taxon>Eukaryota</taxon>
        <taxon>Viridiplantae</taxon>
        <taxon>Streptophyta</taxon>
        <taxon>Embryophyta</taxon>
        <taxon>Tracheophyta</taxon>
        <taxon>Spermatophyta</taxon>
        <taxon>Magnoliopsida</taxon>
        <taxon>eudicotyledons</taxon>
        <taxon>Gunneridae</taxon>
        <taxon>Pentapetalae</taxon>
        <taxon>asterids</taxon>
        <taxon>campanulids</taxon>
        <taxon>Asterales</taxon>
        <taxon>Asteraceae</taxon>
        <taxon>Asteroideae</taxon>
        <taxon>Anthemideae</taxon>
        <taxon>Anthemidinae</taxon>
        <taxon>Tanacetum</taxon>
    </lineage>
</organism>
<proteinExistence type="predicted"/>
<reference evidence="3" key="2">
    <citation type="submission" date="2022-01" db="EMBL/GenBank/DDBJ databases">
        <authorList>
            <person name="Yamashiro T."/>
            <person name="Shiraishi A."/>
            <person name="Satake H."/>
            <person name="Nakayama K."/>
        </authorList>
    </citation>
    <scope>NUCLEOTIDE SEQUENCE</scope>
</reference>
<sequence>MKQGRHYLNRAKNLFLDIACFLNGMTKKIVFKVLQDEESGFFPDIEIQYLVDKGLIKNHIFYVTLHNVIMEMGQELVSQEYPDEPGKRTRLMGQRDVLCVLRDYSGTDSVRSINLNYNHQREEEVTVQFEALKKMSSLRFIMLRVSKRQWSSSSNDGMSCYTFKHLKYMEWDWFPFKSLDSIDMGNVVVIKFAIKHIEKTLGRSQGNDPLIIYFHESDKIY</sequence>
<dbReference type="EMBL" id="BQNB010014546">
    <property type="protein sequence ID" value="GJT29476.1"/>
    <property type="molecule type" value="Genomic_DNA"/>
</dbReference>
<evidence type="ECO:0000256" key="1">
    <source>
        <dbReference type="ARBA" id="ARBA00022737"/>
    </source>
</evidence>
<dbReference type="InterPro" id="IPR044974">
    <property type="entry name" value="Disease_R_plants"/>
</dbReference>
<dbReference type="InterPro" id="IPR058192">
    <property type="entry name" value="WHD_ROQ1-like"/>
</dbReference>
<reference evidence="3" key="1">
    <citation type="journal article" date="2022" name="Int. J. Mol. Sci.">
        <title>Draft Genome of Tanacetum Coccineum: Genomic Comparison of Closely Related Tanacetum-Family Plants.</title>
        <authorList>
            <person name="Yamashiro T."/>
            <person name="Shiraishi A."/>
            <person name="Nakayama K."/>
            <person name="Satake H."/>
        </authorList>
    </citation>
    <scope>NUCLEOTIDE SEQUENCE</scope>
</reference>
<keyword evidence="1" id="KW-0677">Repeat</keyword>
<dbReference type="Proteomes" id="UP001151760">
    <property type="component" value="Unassembled WGS sequence"/>
</dbReference>
<dbReference type="PANTHER" id="PTHR11017">
    <property type="entry name" value="LEUCINE-RICH REPEAT-CONTAINING PROTEIN"/>
    <property type="match status" value="1"/>
</dbReference>
<evidence type="ECO:0000313" key="4">
    <source>
        <dbReference type="Proteomes" id="UP001151760"/>
    </source>
</evidence>